<evidence type="ECO:0000313" key="3">
    <source>
        <dbReference type="Proteomes" id="UP000242444"/>
    </source>
</evidence>
<dbReference type="EMBL" id="NKYE01000015">
    <property type="protein sequence ID" value="OZM71063.1"/>
    <property type="molecule type" value="Genomic_DNA"/>
</dbReference>
<dbReference type="InterPro" id="IPR016181">
    <property type="entry name" value="Acyl_CoA_acyltransferase"/>
</dbReference>
<keyword evidence="2" id="KW-0808">Transferase</keyword>
<dbReference type="RefSeq" id="WP_094864683.1">
    <property type="nucleotide sequence ID" value="NZ_NKYE01000015.1"/>
</dbReference>
<comment type="caution">
    <text evidence="2">The sequence shown here is derived from an EMBL/GenBank/DDBJ whole genome shotgun (WGS) entry which is preliminary data.</text>
</comment>
<dbReference type="PROSITE" id="PS51186">
    <property type="entry name" value="GNAT"/>
    <property type="match status" value="1"/>
</dbReference>
<gene>
    <name evidence="2" type="ORF">CFN78_21540</name>
</gene>
<dbReference type="GO" id="GO:0016747">
    <property type="term" value="F:acyltransferase activity, transferring groups other than amino-acyl groups"/>
    <property type="evidence" value="ECO:0007669"/>
    <property type="project" value="InterPro"/>
</dbReference>
<sequence length="193" mass="21524">MTDISALLRDPPELNADGIALRPLDETRLEDVWRSLHDPETIRMTHTHARFTREAVHAYLAGLRVSEDRADWAILSAGDGAYLGEVVLNELDAANHAMNFRIALSGPHVLGRGHGTTATRCVLDFAFGPLGLHRVSLDVAAYNPRARRVYEKCGFVAEGVLRQAIHWDCRWHDSILMAVLATDPRPSGDRDRR</sequence>
<dbReference type="OrthoDB" id="9814648at2"/>
<dbReference type="PANTHER" id="PTHR43610:SF1">
    <property type="entry name" value="N-ACETYLTRANSFERASE DOMAIN-CONTAINING PROTEIN"/>
    <property type="match status" value="1"/>
</dbReference>
<feature type="domain" description="N-acetyltransferase" evidence="1">
    <location>
        <begin position="19"/>
        <end position="182"/>
    </location>
</feature>
<dbReference type="Pfam" id="PF13302">
    <property type="entry name" value="Acetyltransf_3"/>
    <property type="match status" value="1"/>
</dbReference>
<organism evidence="2 3">
    <name type="scientific">Amycolatopsis antarctica</name>
    <dbReference type="NCBI Taxonomy" id="1854586"/>
    <lineage>
        <taxon>Bacteria</taxon>
        <taxon>Bacillati</taxon>
        <taxon>Actinomycetota</taxon>
        <taxon>Actinomycetes</taxon>
        <taxon>Pseudonocardiales</taxon>
        <taxon>Pseudonocardiaceae</taxon>
        <taxon>Amycolatopsis</taxon>
    </lineage>
</organism>
<evidence type="ECO:0000313" key="2">
    <source>
        <dbReference type="EMBL" id="OZM71063.1"/>
    </source>
</evidence>
<dbReference type="PANTHER" id="PTHR43610">
    <property type="entry name" value="BLL6696 PROTEIN"/>
    <property type="match status" value="1"/>
</dbReference>
<dbReference type="Proteomes" id="UP000242444">
    <property type="component" value="Unassembled WGS sequence"/>
</dbReference>
<keyword evidence="3" id="KW-1185">Reference proteome</keyword>
<proteinExistence type="predicted"/>
<dbReference type="InterPro" id="IPR000182">
    <property type="entry name" value="GNAT_dom"/>
</dbReference>
<evidence type="ECO:0000259" key="1">
    <source>
        <dbReference type="PROSITE" id="PS51186"/>
    </source>
</evidence>
<dbReference type="AlphaFoldDB" id="A0A263CY40"/>
<dbReference type="InParanoid" id="A0A263CY40"/>
<name>A0A263CY40_9PSEU</name>
<dbReference type="Gene3D" id="3.40.630.30">
    <property type="match status" value="1"/>
</dbReference>
<reference evidence="2 3" key="1">
    <citation type="submission" date="2017-07" db="EMBL/GenBank/DDBJ databases">
        <title>Amycolatopsis antarcticus sp. nov., isolated from the surface of an Antarcticus brown macroalga.</title>
        <authorList>
            <person name="Wang J."/>
            <person name="Leiva S."/>
            <person name="Huang J."/>
            <person name="Huang Y."/>
        </authorList>
    </citation>
    <scope>NUCLEOTIDE SEQUENCE [LARGE SCALE GENOMIC DNA]</scope>
    <source>
        <strain evidence="2 3">AU-G6</strain>
    </source>
</reference>
<accession>A0A263CY40</accession>
<dbReference type="SUPFAM" id="SSF55729">
    <property type="entry name" value="Acyl-CoA N-acyltransferases (Nat)"/>
    <property type="match status" value="1"/>
</dbReference>
<protein>
    <submittedName>
        <fullName evidence="2">GNAT family N-acetyltransferase</fullName>
    </submittedName>
</protein>